<dbReference type="InterPro" id="IPR009057">
    <property type="entry name" value="Homeodomain-like_sf"/>
</dbReference>
<organism evidence="5 6">
    <name type="scientific">Vagococcus vulneris</name>
    <dbReference type="NCBI Taxonomy" id="1977869"/>
    <lineage>
        <taxon>Bacteria</taxon>
        <taxon>Bacillati</taxon>
        <taxon>Bacillota</taxon>
        <taxon>Bacilli</taxon>
        <taxon>Lactobacillales</taxon>
        <taxon>Enterococcaceae</taxon>
        <taxon>Vagococcus</taxon>
    </lineage>
</organism>
<evidence type="ECO:0000256" key="3">
    <source>
        <dbReference type="ARBA" id="ARBA00023163"/>
    </source>
</evidence>
<dbReference type="SMART" id="SM00342">
    <property type="entry name" value="HTH_ARAC"/>
    <property type="match status" value="1"/>
</dbReference>
<protein>
    <submittedName>
        <fullName evidence="5">AraC family transcriptional regulator</fullName>
    </submittedName>
</protein>
<name>A0A429ZZP3_9ENTE</name>
<dbReference type="Pfam" id="PF12833">
    <property type="entry name" value="HTH_18"/>
    <property type="match status" value="1"/>
</dbReference>
<accession>A0A429ZZP3</accession>
<comment type="caution">
    <text evidence="5">The sequence shown here is derived from an EMBL/GenBank/DDBJ whole genome shotgun (WGS) entry which is preliminary data.</text>
</comment>
<dbReference type="PRINTS" id="PR00032">
    <property type="entry name" value="HTHARAC"/>
</dbReference>
<dbReference type="PROSITE" id="PS00041">
    <property type="entry name" value="HTH_ARAC_FAMILY_1"/>
    <property type="match status" value="1"/>
</dbReference>
<dbReference type="Proteomes" id="UP000287857">
    <property type="component" value="Unassembled WGS sequence"/>
</dbReference>
<proteinExistence type="predicted"/>
<feature type="domain" description="HTH araC/xylS-type" evidence="4">
    <location>
        <begin position="239"/>
        <end position="337"/>
    </location>
</feature>
<evidence type="ECO:0000313" key="5">
    <source>
        <dbReference type="EMBL" id="RST99522.1"/>
    </source>
</evidence>
<dbReference type="Gene3D" id="1.10.10.60">
    <property type="entry name" value="Homeodomain-like"/>
    <property type="match status" value="2"/>
</dbReference>
<dbReference type="GO" id="GO:0003700">
    <property type="term" value="F:DNA-binding transcription factor activity"/>
    <property type="evidence" value="ECO:0007669"/>
    <property type="project" value="InterPro"/>
</dbReference>
<dbReference type="InterPro" id="IPR018771">
    <property type="entry name" value="PocR_dom"/>
</dbReference>
<dbReference type="InterPro" id="IPR018062">
    <property type="entry name" value="HTH_AraC-typ_CS"/>
</dbReference>
<dbReference type="Pfam" id="PF10114">
    <property type="entry name" value="PocR"/>
    <property type="match status" value="1"/>
</dbReference>
<gene>
    <name evidence="5" type="ORF">CBF37_04135</name>
</gene>
<keyword evidence="2" id="KW-0238">DNA-binding</keyword>
<evidence type="ECO:0000313" key="6">
    <source>
        <dbReference type="Proteomes" id="UP000287857"/>
    </source>
</evidence>
<dbReference type="PROSITE" id="PS01124">
    <property type="entry name" value="HTH_ARAC_FAMILY_2"/>
    <property type="match status" value="1"/>
</dbReference>
<dbReference type="PANTHER" id="PTHR43280">
    <property type="entry name" value="ARAC-FAMILY TRANSCRIPTIONAL REGULATOR"/>
    <property type="match status" value="1"/>
</dbReference>
<keyword evidence="6" id="KW-1185">Reference proteome</keyword>
<dbReference type="InterPro" id="IPR018060">
    <property type="entry name" value="HTH_AraC"/>
</dbReference>
<keyword evidence="3" id="KW-0804">Transcription</keyword>
<evidence type="ECO:0000259" key="4">
    <source>
        <dbReference type="PROSITE" id="PS01124"/>
    </source>
</evidence>
<evidence type="ECO:0000256" key="2">
    <source>
        <dbReference type="ARBA" id="ARBA00023125"/>
    </source>
</evidence>
<dbReference type="AlphaFoldDB" id="A0A429ZZP3"/>
<dbReference type="SUPFAM" id="SSF46689">
    <property type="entry name" value="Homeodomain-like"/>
    <property type="match status" value="1"/>
</dbReference>
<dbReference type="InterPro" id="IPR020449">
    <property type="entry name" value="Tscrpt_reg_AraC-type_HTH"/>
</dbReference>
<reference evidence="5 6" key="1">
    <citation type="submission" date="2017-05" db="EMBL/GenBank/DDBJ databases">
        <title>Vagococcus spp. assemblies.</title>
        <authorList>
            <person name="Gulvik C.A."/>
        </authorList>
    </citation>
    <scope>NUCLEOTIDE SEQUENCE [LARGE SCALE GENOMIC DNA]</scope>
    <source>
        <strain evidence="5 6">SS1995</strain>
    </source>
</reference>
<evidence type="ECO:0000256" key="1">
    <source>
        <dbReference type="ARBA" id="ARBA00023015"/>
    </source>
</evidence>
<dbReference type="EMBL" id="NGJS01000004">
    <property type="protein sequence ID" value="RST99522.1"/>
    <property type="molecule type" value="Genomic_DNA"/>
</dbReference>
<dbReference type="PANTHER" id="PTHR43280:SF28">
    <property type="entry name" value="HTH-TYPE TRANSCRIPTIONAL ACTIVATOR RHAS"/>
    <property type="match status" value="1"/>
</dbReference>
<sequence>MRMTYELESVLDIEKWEKVQESIALATKLAIILVDYRGRPVTSHSKVQPFCHLARSTPKLAELCEKCDARGGLEAVRTGEPFIYRCHFDIIDLAVPIMLDGNYVGAIMAGEIKLVDGHDKLEQILNLPDNPLIEEFKKKHSTAYNNYPQLTLEELKKNARMIEMISEYVISEAIKKDYLVKSYKHSLQLINSNKIDNTHYEKIPTDSLSSIRKDIDATIIDQKINSTDDGFTAKNQQLQPAIDFIYTNKSDIVSLKDLAKLTNLSSSHLSRLLKEEFGESFQSVYIRLKINWAKDLLDNSSLSIGTISERLGYTDVSYFVRLFKRQTGFTPLKYRQLQQKKD</sequence>
<keyword evidence="1" id="KW-0805">Transcription regulation</keyword>
<dbReference type="GO" id="GO:0043565">
    <property type="term" value="F:sequence-specific DNA binding"/>
    <property type="evidence" value="ECO:0007669"/>
    <property type="project" value="InterPro"/>
</dbReference>